<dbReference type="AlphaFoldDB" id="A0A1A8TSQ1"/>
<dbReference type="OrthoDB" id="6105332at2"/>
<dbReference type="Proteomes" id="UP000092627">
    <property type="component" value="Unassembled WGS sequence"/>
</dbReference>
<dbReference type="PROSITE" id="PS51257">
    <property type="entry name" value="PROKAR_LIPOPROTEIN"/>
    <property type="match status" value="1"/>
</dbReference>
<evidence type="ECO:0000313" key="1">
    <source>
        <dbReference type="EMBL" id="SBS36051.1"/>
    </source>
</evidence>
<proteinExistence type="predicted"/>
<keyword evidence="2" id="KW-1185">Reference proteome</keyword>
<accession>A0A1A8TSQ1</accession>
<dbReference type="EMBL" id="FLOC01000026">
    <property type="protein sequence ID" value="SBS36051.1"/>
    <property type="molecule type" value="Genomic_DNA"/>
</dbReference>
<dbReference type="RefSeq" id="WP_067213043.1">
    <property type="nucleotide sequence ID" value="NZ_FLOC01000026.1"/>
</dbReference>
<reference evidence="1 2" key="1">
    <citation type="submission" date="2016-06" db="EMBL/GenBank/DDBJ databases">
        <authorList>
            <person name="Kjaerup R.B."/>
            <person name="Dalgaard T.S."/>
            <person name="Juul-Madsen H.R."/>
        </authorList>
    </citation>
    <scope>NUCLEOTIDE SEQUENCE [LARGE SCALE GENOMIC DNA]</scope>
    <source>
        <strain evidence="1 2">CECT 5080</strain>
    </source>
</reference>
<evidence type="ECO:0000313" key="2">
    <source>
        <dbReference type="Proteomes" id="UP000092627"/>
    </source>
</evidence>
<protein>
    <recommendedName>
        <fullName evidence="3">Lipoprotein</fullName>
    </recommendedName>
</protein>
<name>A0A1A8TSQ1_9GAMM</name>
<gene>
    <name evidence="1" type="ORF">MAQ5080_03343</name>
</gene>
<evidence type="ECO:0008006" key="3">
    <source>
        <dbReference type="Google" id="ProtNLM"/>
    </source>
</evidence>
<sequence length="214" mass="24456">MKTLFYALLFVFITGCSSNVVMVGRQVSQVDPDVQISQDARIQVRASASGDPLTNKRYLDQLIEAFRSKGIQQVGSHLDAADFIAQYNLSSQTQIREQQRPIYEHHRFSQGSVCHRGTDGRRYCDRDYHIMPYLVGYETTQTSVLEAVLDLELLTPAGEVVLRSHSSVEHPSCSRWKLYEFLIARTIAQLDFTEPLDRPYRIEMPEAYQCSDEA</sequence>
<organism evidence="1 2">
    <name type="scientific">Marinomonas aquimarina</name>
    <dbReference type="NCBI Taxonomy" id="295068"/>
    <lineage>
        <taxon>Bacteria</taxon>
        <taxon>Pseudomonadati</taxon>
        <taxon>Pseudomonadota</taxon>
        <taxon>Gammaproteobacteria</taxon>
        <taxon>Oceanospirillales</taxon>
        <taxon>Oceanospirillaceae</taxon>
        <taxon>Marinomonas</taxon>
    </lineage>
</organism>